<name>A0A3B0ZLQ2_9ZZZZ</name>
<gene>
    <name evidence="1" type="ORF">MNBD_GAMMA17-175</name>
</gene>
<proteinExistence type="predicted"/>
<protein>
    <submittedName>
        <fullName evidence="1">Uncharacterized protein</fullName>
    </submittedName>
</protein>
<reference evidence="1" key="1">
    <citation type="submission" date="2018-06" db="EMBL/GenBank/DDBJ databases">
        <authorList>
            <person name="Zhirakovskaya E."/>
        </authorList>
    </citation>
    <scope>NUCLEOTIDE SEQUENCE</scope>
</reference>
<dbReference type="EMBL" id="UOFQ01000172">
    <property type="protein sequence ID" value="VAW90080.1"/>
    <property type="molecule type" value="Genomic_DNA"/>
</dbReference>
<organism evidence="1">
    <name type="scientific">hydrothermal vent metagenome</name>
    <dbReference type="NCBI Taxonomy" id="652676"/>
    <lineage>
        <taxon>unclassified sequences</taxon>
        <taxon>metagenomes</taxon>
        <taxon>ecological metagenomes</taxon>
    </lineage>
</organism>
<sequence>MAFSSTNHLLHNLLRHGTYWGLFFAIALAPFHLKAENGKAITGWEIIGNTGTDSNTNFLGTTDSEDLVIRTNNTERVRVNRRGRVGIGTDDPRQLLHVEVVNHLTNSVSNAARLSHATSGIPEEGLGTGLEFHIRGAGGSDATLGVIESVLTDATAGEEGGALQFKTTDGSEDGLVTRMSITEDGNVGININNPSSRLVIKNDSFGQRPLMSIIAGDETPFHISSTGSVTIDPVGAGVALRVKASSSSGSSDTTPVPFYVTAKDGVNAIYVAKDGDVGIGTAGEGITDKLRIRGPENNGLRATVRIISGRNQQTMLLDGNEIDGLNAGLFLNHNSSEKVILATGGGNVGIGTTNPNHTLVVQSDDPVVQIRDNTIDNSANAARLELLERAGGAFDAGAFFRWNGLNNRLNIGTIEDGVDSSAMVITRSNANVGIGTVTPQSRLHVQGNSGTDILITDGEFSRMRMVATDPANDVTLSIQARGSDAPNRAEIGTVSNHDMALFANGAIRLVIGRDGNVCIGNC</sequence>
<dbReference type="AlphaFoldDB" id="A0A3B0ZLQ2"/>
<accession>A0A3B0ZLQ2</accession>
<evidence type="ECO:0000313" key="1">
    <source>
        <dbReference type="EMBL" id="VAW90080.1"/>
    </source>
</evidence>